<comment type="subcellular location">
    <subcellularLocation>
        <location evidence="1">Membrane</location>
        <topology evidence="1">Multi-pass membrane protein</topology>
    </subcellularLocation>
</comment>
<evidence type="ECO:0000313" key="9">
    <source>
        <dbReference type="EMBL" id="NBN64292.1"/>
    </source>
</evidence>
<dbReference type="Pfam" id="PF13632">
    <property type="entry name" value="Glyco_trans_2_3"/>
    <property type="match status" value="1"/>
</dbReference>
<keyword evidence="10" id="KW-1185">Reference proteome</keyword>
<dbReference type="PANTHER" id="PTHR43867:SF2">
    <property type="entry name" value="CELLULOSE SYNTHASE CATALYTIC SUBUNIT A [UDP-FORMING]"/>
    <property type="match status" value="1"/>
</dbReference>
<keyword evidence="2" id="KW-0328">Glycosyltransferase</keyword>
<feature type="transmembrane region" description="Helical" evidence="7">
    <location>
        <begin position="491"/>
        <end position="520"/>
    </location>
</feature>
<dbReference type="InterPro" id="IPR001173">
    <property type="entry name" value="Glyco_trans_2-like"/>
</dbReference>
<dbReference type="Gene3D" id="3.90.550.10">
    <property type="entry name" value="Spore Coat Polysaccharide Biosynthesis Protein SpsA, Chain A"/>
    <property type="match status" value="1"/>
</dbReference>
<evidence type="ECO:0000256" key="4">
    <source>
        <dbReference type="ARBA" id="ARBA00022692"/>
    </source>
</evidence>
<proteinExistence type="predicted"/>
<dbReference type="InterPro" id="IPR050321">
    <property type="entry name" value="Glycosyltr_2/OpgH_subfam"/>
</dbReference>
<evidence type="ECO:0000256" key="2">
    <source>
        <dbReference type="ARBA" id="ARBA00022676"/>
    </source>
</evidence>
<feature type="transmembrane region" description="Helical" evidence="7">
    <location>
        <begin position="526"/>
        <end position="551"/>
    </location>
</feature>
<evidence type="ECO:0000256" key="6">
    <source>
        <dbReference type="ARBA" id="ARBA00023136"/>
    </source>
</evidence>
<evidence type="ECO:0000256" key="5">
    <source>
        <dbReference type="ARBA" id="ARBA00022989"/>
    </source>
</evidence>
<dbReference type="PANTHER" id="PTHR43867">
    <property type="entry name" value="CELLULOSE SYNTHASE CATALYTIC SUBUNIT A [UDP-FORMING]"/>
    <property type="match status" value="1"/>
</dbReference>
<accession>A0ABW9ZMK8</accession>
<keyword evidence="3" id="KW-0808">Transferase</keyword>
<evidence type="ECO:0000313" key="10">
    <source>
        <dbReference type="Proteomes" id="UP000541347"/>
    </source>
</evidence>
<comment type="caution">
    <text evidence="9">The sequence shown here is derived from an EMBL/GenBank/DDBJ whole genome shotgun (WGS) entry which is preliminary data.</text>
</comment>
<keyword evidence="5 7" id="KW-1133">Transmembrane helix</keyword>
<evidence type="ECO:0000259" key="8">
    <source>
        <dbReference type="Pfam" id="PF13632"/>
    </source>
</evidence>
<feature type="domain" description="Glycosyltransferase 2-like" evidence="8">
    <location>
        <begin position="321"/>
        <end position="521"/>
    </location>
</feature>
<evidence type="ECO:0000256" key="3">
    <source>
        <dbReference type="ARBA" id="ARBA00022679"/>
    </source>
</evidence>
<protein>
    <submittedName>
        <fullName evidence="9">Glycosyltransferase</fullName>
    </submittedName>
</protein>
<name>A0ABW9ZMK8_9HYPH</name>
<dbReference type="EMBL" id="JAABLP010000003">
    <property type="protein sequence ID" value="NBN64292.1"/>
    <property type="molecule type" value="Genomic_DNA"/>
</dbReference>
<evidence type="ECO:0000256" key="1">
    <source>
        <dbReference type="ARBA" id="ARBA00004141"/>
    </source>
</evidence>
<keyword evidence="6 7" id="KW-0472">Membrane</keyword>
<dbReference type="SUPFAM" id="SSF53448">
    <property type="entry name" value="Nucleotide-diphospho-sugar transferases"/>
    <property type="match status" value="1"/>
</dbReference>
<organism evidence="9 10">
    <name type="scientific">Pannonibacter tanglangensis</name>
    <dbReference type="NCBI Taxonomy" id="2750084"/>
    <lineage>
        <taxon>Bacteria</taxon>
        <taxon>Pseudomonadati</taxon>
        <taxon>Pseudomonadota</taxon>
        <taxon>Alphaproteobacteria</taxon>
        <taxon>Hyphomicrobiales</taxon>
        <taxon>Stappiaceae</taxon>
        <taxon>Pannonibacter</taxon>
    </lineage>
</organism>
<keyword evidence="4 7" id="KW-0812">Transmembrane</keyword>
<evidence type="ECO:0000256" key="7">
    <source>
        <dbReference type="SAM" id="Phobius"/>
    </source>
</evidence>
<feature type="transmembrane region" description="Helical" evidence="7">
    <location>
        <begin position="563"/>
        <end position="584"/>
    </location>
</feature>
<reference evidence="9 10" key="1">
    <citation type="submission" date="2020-01" db="EMBL/GenBank/DDBJ databases">
        <authorList>
            <person name="Peng S.Y."/>
            <person name="Li J."/>
            <person name="Wang M."/>
            <person name="Wang L."/>
            <person name="Wang C.Q."/>
            <person name="Wang J.R."/>
        </authorList>
    </citation>
    <scope>NUCLEOTIDE SEQUENCE [LARGE SCALE GENOMIC DNA]</scope>
    <source>
        <strain evidence="9 10">XCT-34</strain>
    </source>
</reference>
<gene>
    <name evidence="9" type="ORF">GWI71_11425</name>
</gene>
<sequence>MRVLVSRGFPVSLVDWGYRMQAYHGGCPADHLLQQTIITPDTYYSAVAEAAGVPFLPAGAFRPLVIGDLVLQFGDGEAGPLLIGIEEGKPVYVVAPDLEAVPDFIALLDRHPAFRASIRVTTPAAMRVALTVLRAPAGELEQRFPEMSARERVSPGQYSALSMLSLGFGCGLMLPLELQAFVFSLLVGLSCISTGLGRVASALHTAIPPLRDRIDPDLDDRAGHLALAGRSEDWPAYTVLVPLYREAAVVPGLVAALAGLDYPRDRLDIKFLVECDDHDTKAAFSGLLHSGMEVVVVPDGRPRTKPRALAYGLAAAQGEFVTIYDAEDRPEPDQLKKAVRRFRDSPESLACLQASLSIDNATDSFFTRQFAMEYAVLFDQMIPWFTSEGWAFPLGGTSNHFRRSALIACGGWDPYNVTEDADLGIRLARFGYDSAALNSTTFEEAPVTWKAWYAQRARWYKGWLQTCFVHLRDPRLFLRQSGLARTLPMSLLIGGSLVTLAVHPLFTLAMVGYVCGLWGLPPTEGMAAQMVVILSSLTFLVGYGATAFAGVTAAARRGIPLRLVDVVGIPVYWLCASLAFYRAVWDFVLRPHHWHKTTHGTARQRSLPGRRDLT</sequence>
<dbReference type="Proteomes" id="UP000541347">
    <property type="component" value="Unassembled WGS sequence"/>
</dbReference>
<dbReference type="InterPro" id="IPR029044">
    <property type="entry name" value="Nucleotide-diphossugar_trans"/>
</dbReference>